<protein>
    <recommendedName>
        <fullName evidence="4">DUF1461 domain-containing protein</fullName>
    </recommendedName>
</protein>
<reference evidence="2" key="1">
    <citation type="submission" date="2020-10" db="EMBL/GenBank/DDBJ databases">
        <authorList>
            <person name="Gilroy R."/>
        </authorList>
    </citation>
    <scope>NUCLEOTIDE SEQUENCE</scope>
    <source>
        <strain evidence="2">ChiW13-3771</strain>
    </source>
</reference>
<dbReference type="SUPFAM" id="SSF81665">
    <property type="entry name" value="Calcium ATPase, transmembrane domain M"/>
    <property type="match status" value="1"/>
</dbReference>
<comment type="caution">
    <text evidence="2">The sequence shown here is derived from an EMBL/GenBank/DDBJ whole genome shotgun (WGS) entry which is preliminary data.</text>
</comment>
<evidence type="ECO:0000313" key="3">
    <source>
        <dbReference type="Proteomes" id="UP000824201"/>
    </source>
</evidence>
<dbReference type="AlphaFoldDB" id="A0A9D1ECR2"/>
<evidence type="ECO:0000256" key="1">
    <source>
        <dbReference type="SAM" id="Phobius"/>
    </source>
</evidence>
<keyword evidence="1" id="KW-1133">Transmembrane helix</keyword>
<dbReference type="EMBL" id="DVHN01000010">
    <property type="protein sequence ID" value="HIR87563.1"/>
    <property type="molecule type" value="Genomic_DNA"/>
</dbReference>
<feature type="transmembrane region" description="Helical" evidence="1">
    <location>
        <begin position="175"/>
        <end position="195"/>
    </location>
</feature>
<reference evidence="2" key="2">
    <citation type="journal article" date="2021" name="PeerJ">
        <title>Extensive microbial diversity within the chicken gut microbiome revealed by metagenomics and culture.</title>
        <authorList>
            <person name="Gilroy R."/>
            <person name="Ravi A."/>
            <person name="Getino M."/>
            <person name="Pursley I."/>
            <person name="Horton D.L."/>
            <person name="Alikhan N.F."/>
            <person name="Baker D."/>
            <person name="Gharbi K."/>
            <person name="Hall N."/>
            <person name="Watson M."/>
            <person name="Adriaenssens E.M."/>
            <person name="Foster-Nyarko E."/>
            <person name="Jarju S."/>
            <person name="Secka A."/>
            <person name="Antonio M."/>
            <person name="Oren A."/>
            <person name="Chaudhuri R.R."/>
            <person name="La Ragione R."/>
            <person name="Hildebrand F."/>
            <person name="Pallen M.J."/>
        </authorList>
    </citation>
    <scope>NUCLEOTIDE SEQUENCE</scope>
    <source>
        <strain evidence="2">ChiW13-3771</strain>
    </source>
</reference>
<evidence type="ECO:0008006" key="4">
    <source>
        <dbReference type="Google" id="ProtNLM"/>
    </source>
</evidence>
<keyword evidence="1" id="KW-0472">Membrane</keyword>
<feature type="transmembrane region" description="Helical" evidence="1">
    <location>
        <begin position="207"/>
        <end position="228"/>
    </location>
</feature>
<dbReference type="Proteomes" id="UP000824201">
    <property type="component" value="Unassembled WGS sequence"/>
</dbReference>
<keyword evidence="1" id="KW-0812">Transmembrane</keyword>
<gene>
    <name evidence="2" type="ORF">IAC96_01300</name>
</gene>
<proteinExistence type="predicted"/>
<dbReference type="InterPro" id="IPR023298">
    <property type="entry name" value="ATPase_P-typ_TM_dom_sf"/>
</dbReference>
<organism evidence="2 3">
    <name type="scientific">Candidatus Fimimorpha faecalis</name>
    <dbReference type="NCBI Taxonomy" id="2840824"/>
    <lineage>
        <taxon>Bacteria</taxon>
        <taxon>Bacillati</taxon>
        <taxon>Bacillota</taxon>
        <taxon>Clostridia</taxon>
        <taxon>Eubacteriales</taxon>
        <taxon>Candidatus Fimimorpha</taxon>
    </lineage>
</organism>
<name>A0A9D1ECR2_9FIRM</name>
<feature type="transmembrane region" description="Helical" evidence="1">
    <location>
        <begin position="257"/>
        <end position="278"/>
    </location>
</feature>
<sequence length="288" mass="33969">MRGTSKRKRHVGRTIFCTLFSFLLSVFLTIASILMAIRIGFFNKELIFEYLDKVDFYNEVQQEVYKQVSYEIVPTGLELDLIDETIPIEKIHNDVNGYIEACFDNTEYAIDTTEIEDAMYQNIMDQFENMERQEDTGTQEHARRFISNIMEKYPDIIKFPYIKEFSDISTRIQPLITLIMIAAIVMGVVCILFLLLLQRWKHRSLRYIIYAILAAALMTVVVPVYLLIQKTYEGLGIRPIYLYNFCMEYIKASLFSFVWIGIVWLGIAVFLMIVIKLMKERLKKRKYR</sequence>
<accession>A0A9D1ECR2</accession>
<evidence type="ECO:0000313" key="2">
    <source>
        <dbReference type="EMBL" id="HIR87563.1"/>
    </source>
</evidence>